<evidence type="ECO:0000313" key="1">
    <source>
        <dbReference type="EMBL" id="UTT63315.1"/>
    </source>
</evidence>
<keyword evidence="2" id="KW-1185">Reference proteome</keyword>
<dbReference type="EMBL" id="CP101497">
    <property type="protein sequence ID" value="UTT63315.1"/>
    <property type="molecule type" value="Genomic_DNA"/>
</dbReference>
<protein>
    <submittedName>
        <fullName evidence="1">Uncharacterized protein</fullName>
    </submittedName>
</protein>
<name>A0ABY5FYB1_9MICO</name>
<evidence type="ECO:0000313" key="2">
    <source>
        <dbReference type="Proteomes" id="UP001060039"/>
    </source>
</evidence>
<dbReference type="Proteomes" id="UP001060039">
    <property type="component" value="Chromosome"/>
</dbReference>
<organism evidence="1 2">
    <name type="scientific">Microcella humidisoli</name>
    <dbReference type="NCBI Taxonomy" id="2963406"/>
    <lineage>
        <taxon>Bacteria</taxon>
        <taxon>Bacillati</taxon>
        <taxon>Actinomycetota</taxon>
        <taxon>Actinomycetes</taxon>
        <taxon>Micrococcales</taxon>
        <taxon>Microbacteriaceae</taxon>
        <taxon>Microcella</taxon>
    </lineage>
</organism>
<proteinExistence type="predicted"/>
<accession>A0ABY5FYB1</accession>
<sequence>MLELTEAKSQRWTRFEASDDEYQTETESFVFFVRSRDDDGNAPYVLEIARKIPSHERLIKVLRYVTGGPTIVWDQFEIDETVERLYELAKASAWGLEETESELLKELGVD</sequence>
<reference evidence="1" key="1">
    <citation type="submission" date="2022-07" db="EMBL/GenBank/DDBJ databases">
        <title>Taxonomic analysis of Microcella humidisoli nov. sp., isolated from riverside soil.</title>
        <authorList>
            <person name="Molina K.M."/>
            <person name="Kim S.B."/>
        </authorList>
    </citation>
    <scope>NUCLEOTIDE SEQUENCE</scope>
    <source>
        <strain evidence="1">MMS21-STM10</strain>
    </source>
</reference>
<dbReference type="RefSeq" id="WP_255160447.1">
    <property type="nucleotide sequence ID" value="NZ_CP101497.1"/>
</dbReference>
<gene>
    <name evidence="1" type="ORF">NNL39_04220</name>
</gene>